<dbReference type="Gene3D" id="3.40.50.1820">
    <property type="entry name" value="alpha/beta hydrolase"/>
    <property type="match status" value="1"/>
</dbReference>
<organism evidence="1 2">
    <name type="scientific">Campylobacter armoricus</name>
    <dbReference type="NCBI Taxonomy" id="2505970"/>
    <lineage>
        <taxon>Bacteria</taxon>
        <taxon>Pseudomonadati</taxon>
        <taxon>Campylobacterota</taxon>
        <taxon>Epsilonproteobacteria</taxon>
        <taxon>Campylobacterales</taxon>
        <taxon>Campylobacteraceae</taxon>
        <taxon>Campylobacter</taxon>
    </lineage>
</organism>
<accession>A0A7L5IAW2</accession>
<proteinExistence type="predicted"/>
<dbReference type="GeneID" id="56586611"/>
<reference evidence="1 2" key="1">
    <citation type="submission" date="2020-05" db="EMBL/GenBank/DDBJ databases">
        <title>Complete genome sequencing of Campylobacter and Arcobacter type strains.</title>
        <authorList>
            <person name="Miller W.G."/>
            <person name="Yee E."/>
        </authorList>
    </citation>
    <scope>NUCLEOTIDE SEQUENCE [LARGE SCALE GENOMIC DNA]</scope>
    <source>
        <strain evidence="1 2">CCUG 73571</strain>
    </source>
</reference>
<dbReference type="InterPro" id="IPR029058">
    <property type="entry name" value="AB_hydrolase_fold"/>
</dbReference>
<evidence type="ECO:0000313" key="1">
    <source>
        <dbReference type="EMBL" id="QKF79783.1"/>
    </source>
</evidence>
<name>A0A7L5IAW2_9BACT</name>
<dbReference type="KEGG" id="carm:CARM_0873"/>
<dbReference type="AlphaFoldDB" id="A0A7L5IAW2"/>
<keyword evidence="2" id="KW-1185">Reference proteome</keyword>
<dbReference type="InterPro" id="IPR022605">
    <property type="entry name" value="DUF2920"/>
</dbReference>
<dbReference type="EMBL" id="CP053825">
    <property type="protein sequence ID" value="QKF79783.1"/>
    <property type="molecule type" value="Genomic_DNA"/>
</dbReference>
<dbReference type="Proteomes" id="UP000509246">
    <property type="component" value="Chromosome"/>
</dbReference>
<gene>
    <name evidence="1" type="ORF">CARM_0873</name>
</gene>
<dbReference type="RefSeq" id="WP_139425374.1">
    <property type="nucleotide sequence ID" value="NZ_CBCSFY010000002.1"/>
</dbReference>
<protein>
    <submittedName>
        <fullName evidence="1">DUF2920 domain-containing protein</fullName>
    </submittedName>
</protein>
<dbReference type="SUPFAM" id="SSF53474">
    <property type="entry name" value="alpha/beta-Hydrolases"/>
    <property type="match status" value="1"/>
</dbReference>
<sequence length="414" mass="47839">MIINQTYSIDSCDDVELNIKRKSKLDFKLIYDDSKEIEALVCIIPGLGGDINDNLYIEEYCARNYNVAVLSVNYHCIGNRPQTGALFYINELDKLILKTSLEAIGIKLPIDVQNLKTYDEFYCVVDVVNKFIEKLKKEKELSEDYYLYLSIGFEPTKNEYQNYGIMQAMDILNAILYIKANFPFKITAGGGIKTILVGASHGGYLANLCAKIAPWSVDSILDNSSHMTLNHNLWRFIGFGREIDYIKYCSAGLTHIFKNIKLAAFDKTYWTSNSSSPNYFSNARKIIREPLNKEHLKTQSLYSKPKYIAYHSKFDQYVPLKEREDYFDILKELGFEIDFTKITSEKEIDGKFIKNLQHGCGIPMKLLIKKHLNEILKEPLQDKTCKKEISYECDDLIYTFKEENNQIKLKINKC</sequence>
<dbReference type="Pfam" id="PF11144">
    <property type="entry name" value="DUF2920"/>
    <property type="match status" value="1"/>
</dbReference>
<evidence type="ECO:0000313" key="2">
    <source>
        <dbReference type="Proteomes" id="UP000509246"/>
    </source>
</evidence>